<dbReference type="PANTHER" id="PTHR34665">
    <property type="entry name" value="DUF3741 DOMAIN-CONTAINING PROTEIN"/>
    <property type="match status" value="1"/>
</dbReference>
<dbReference type="AlphaFoldDB" id="A0A835IV88"/>
<reference evidence="1 2" key="1">
    <citation type="submission" date="2020-10" db="EMBL/GenBank/DDBJ databases">
        <title>The Coptis chinensis genome and diversification of protoberbering-type alkaloids.</title>
        <authorList>
            <person name="Wang B."/>
            <person name="Shu S."/>
            <person name="Song C."/>
            <person name="Liu Y."/>
        </authorList>
    </citation>
    <scope>NUCLEOTIDE SEQUENCE [LARGE SCALE GENOMIC DNA]</scope>
    <source>
        <strain evidence="1">HL-2020</strain>
        <tissue evidence="1">Leaf</tissue>
    </source>
</reference>
<proteinExistence type="predicted"/>
<evidence type="ECO:0000313" key="1">
    <source>
        <dbReference type="EMBL" id="KAF9624304.1"/>
    </source>
</evidence>
<gene>
    <name evidence="1" type="ORF">IFM89_009212</name>
</gene>
<organism evidence="1 2">
    <name type="scientific">Coptis chinensis</name>
    <dbReference type="NCBI Taxonomy" id="261450"/>
    <lineage>
        <taxon>Eukaryota</taxon>
        <taxon>Viridiplantae</taxon>
        <taxon>Streptophyta</taxon>
        <taxon>Embryophyta</taxon>
        <taxon>Tracheophyta</taxon>
        <taxon>Spermatophyta</taxon>
        <taxon>Magnoliopsida</taxon>
        <taxon>Ranunculales</taxon>
        <taxon>Ranunculaceae</taxon>
        <taxon>Coptidoideae</taxon>
        <taxon>Coptis</taxon>
    </lineage>
</organism>
<dbReference type="Proteomes" id="UP000631114">
    <property type="component" value="Unassembled WGS sequence"/>
</dbReference>
<evidence type="ECO:0000313" key="2">
    <source>
        <dbReference type="Proteomes" id="UP000631114"/>
    </source>
</evidence>
<protein>
    <submittedName>
        <fullName evidence="1">Uncharacterized protein</fullName>
    </submittedName>
</protein>
<comment type="caution">
    <text evidence="1">The sequence shown here is derived from an EMBL/GenBank/DDBJ whole genome shotgun (WGS) entry which is preliminary data.</text>
</comment>
<dbReference type="PANTHER" id="PTHR34665:SF1">
    <property type="entry name" value="OS02G0595200 PROTEIN"/>
    <property type="match status" value="1"/>
</dbReference>
<sequence>MKKKLENEEEQEHEILKAVAQAWLAHSGSSGSTNEFDAYRSNFRSKPTRFKTEAMRKLSTEAAGSNWNFRESLWDSYEIVAVAKRLETGMVLDHPLSLTEESNGALKKHKESKNSLRKLFHTSKRFSGDLR</sequence>
<keyword evidence="2" id="KW-1185">Reference proteome</keyword>
<name>A0A835IV88_9MAGN</name>
<dbReference type="OrthoDB" id="1921290at2759"/>
<dbReference type="EMBL" id="JADFTS010000001">
    <property type="protein sequence ID" value="KAF9624304.1"/>
    <property type="molecule type" value="Genomic_DNA"/>
</dbReference>
<accession>A0A835IV88</accession>